<keyword evidence="4" id="KW-0560">Oxidoreductase</keyword>
<name>A0A8S0TDM5_OLEEU</name>
<dbReference type="PANTHER" id="PTHR31619:SF5">
    <property type="entry name" value="4-HYDROXY-3-METHYLBUT-2-ENYL DIPHOSPHATE REDUCTASE, CHLOROPLASTIC"/>
    <property type="match status" value="1"/>
</dbReference>
<evidence type="ECO:0000256" key="4">
    <source>
        <dbReference type="ARBA" id="ARBA00023002"/>
    </source>
</evidence>
<comment type="pathway">
    <text evidence="7">Isoprenoid biosynthesis; isopentenyl diphosphate biosynthesis via DXP pathway; isopentenyl diphosphate from 1-deoxy-D-xylulose 5-phosphate: step 6/6.</text>
</comment>
<dbReference type="GO" id="GO:0050992">
    <property type="term" value="P:dimethylallyl diphosphate biosynthetic process"/>
    <property type="evidence" value="ECO:0007669"/>
    <property type="project" value="InterPro"/>
</dbReference>
<evidence type="ECO:0000256" key="5">
    <source>
        <dbReference type="ARBA" id="ARBA00023004"/>
    </source>
</evidence>
<dbReference type="GO" id="GO:0051539">
    <property type="term" value="F:4 iron, 4 sulfur cluster binding"/>
    <property type="evidence" value="ECO:0007669"/>
    <property type="project" value="UniProtKB-KW"/>
</dbReference>
<evidence type="ECO:0000256" key="8">
    <source>
        <dbReference type="ARBA" id="ARBA00046314"/>
    </source>
</evidence>
<accession>A0A8S0TDM5</accession>
<dbReference type="GO" id="GO:0019288">
    <property type="term" value="P:isopentenyl diphosphate biosynthetic process, methylerythritol 4-phosphate pathway"/>
    <property type="evidence" value="ECO:0007669"/>
    <property type="project" value="InterPro"/>
</dbReference>
<dbReference type="PANTHER" id="PTHR31619">
    <property type="entry name" value="4-HYDROXY-3-METHYLBUT-2-ENYL DIPHOSPHATE REDUCTASE, CHLOROPLASTIC"/>
    <property type="match status" value="1"/>
</dbReference>
<evidence type="ECO:0000313" key="11">
    <source>
        <dbReference type="EMBL" id="CAA3001981.1"/>
    </source>
</evidence>
<keyword evidence="3" id="KW-0479">Metal-binding</keyword>
<proteinExistence type="inferred from homology"/>
<evidence type="ECO:0000256" key="6">
    <source>
        <dbReference type="ARBA" id="ARBA00023014"/>
    </source>
</evidence>
<dbReference type="OrthoDB" id="1737225at2759"/>
<dbReference type="InterPro" id="IPR003451">
    <property type="entry name" value="LytB/IspH"/>
</dbReference>
<keyword evidence="6" id="KW-0411">Iron-sulfur</keyword>
<sequence>MILPAFGAAVDEMLVLNDKNVQIVDTTFPWVWNTAEKNKKGEYTSVIHGKYSHKETIATASFAGKYIIVKNTTELMNNHIERQAKHQDQQEAMTELKLLEEQPLSNQLQVFGQDLHPSTSAMPLLQLGIVSLDTHSDRLPRDS</sequence>
<gene>
    <name evidence="11" type="ORF">OLEA9_A024714</name>
</gene>
<dbReference type="GO" id="GO:0046872">
    <property type="term" value="F:metal ion binding"/>
    <property type="evidence" value="ECO:0007669"/>
    <property type="project" value="UniProtKB-KW"/>
</dbReference>
<organism evidence="11 12">
    <name type="scientific">Olea europaea subsp. europaea</name>
    <dbReference type="NCBI Taxonomy" id="158383"/>
    <lineage>
        <taxon>Eukaryota</taxon>
        <taxon>Viridiplantae</taxon>
        <taxon>Streptophyta</taxon>
        <taxon>Embryophyta</taxon>
        <taxon>Tracheophyta</taxon>
        <taxon>Spermatophyta</taxon>
        <taxon>Magnoliopsida</taxon>
        <taxon>eudicotyledons</taxon>
        <taxon>Gunneridae</taxon>
        <taxon>Pentapetalae</taxon>
        <taxon>asterids</taxon>
        <taxon>lamiids</taxon>
        <taxon>Lamiales</taxon>
        <taxon>Oleaceae</taxon>
        <taxon>Oleeae</taxon>
        <taxon>Olea</taxon>
    </lineage>
</organism>
<dbReference type="Pfam" id="PF02401">
    <property type="entry name" value="LYTB"/>
    <property type="match status" value="1"/>
</dbReference>
<keyword evidence="12" id="KW-1185">Reference proteome</keyword>
<dbReference type="Gene3D" id="3.40.1010.20">
    <property type="entry name" value="4-hydroxy-3-methylbut-2-enyl diphosphate reductase, catalytic domain"/>
    <property type="match status" value="1"/>
</dbReference>
<comment type="cofactor">
    <cofactor evidence="1">
        <name>[4Fe-4S] cluster</name>
        <dbReference type="ChEBI" id="CHEBI:49883"/>
    </cofactor>
</comment>
<comment type="caution">
    <text evidence="11">The sequence shown here is derived from an EMBL/GenBank/DDBJ whole genome shotgun (WGS) entry which is preliminary data.</text>
</comment>
<dbReference type="Proteomes" id="UP000594638">
    <property type="component" value="Unassembled WGS sequence"/>
</dbReference>
<keyword evidence="5" id="KW-0408">Iron</keyword>
<evidence type="ECO:0000256" key="2">
    <source>
        <dbReference type="ARBA" id="ARBA00022485"/>
    </source>
</evidence>
<dbReference type="EMBL" id="CACTIH010005796">
    <property type="protein sequence ID" value="CAA3001981.1"/>
    <property type="molecule type" value="Genomic_DNA"/>
</dbReference>
<evidence type="ECO:0000256" key="3">
    <source>
        <dbReference type="ARBA" id="ARBA00022723"/>
    </source>
</evidence>
<evidence type="ECO:0000256" key="9">
    <source>
        <dbReference type="ARBA" id="ARBA00046335"/>
    </source>
</evidence>
<evidence type="ECO:0000313" key="12">
    <source>
        <dbReference type="Proteomes" id="UP000594638"/>
    </source>
</evidence>
<evidence type="ECO:0000256" key="7">
    <source>
        <dbReference type="ARBA" id="ARBA00046313"/>
    </source>
</evidence>
<reference evidence="11 12" key="1">
    <citation type="submission" date="2019-12" db="EMBL/GenBank/DDBJ databases">
        <authorList>
            <person name="Alioto T."/>
            <person name="Alioto T."/>
            <person name="Gomez Garrido J."/>
        </authorList>
    </citation>
    <scope>NUCLEOTIDE SEQUENCE [LARGE SCALE GENOMIC DNA]</scope>
</reference>
<comment type="similarity">
    <text evidence="9">Belongs to the IspH family.</text>
</comment>
<comment type="pathway">
    <text evidence="8">Isoprenoid biosynthesis; dimethylallyl diphosphate biosynthesis; dimethylallyl diphosphate from (2E)-4-hydroxy-3-methylbutenyl diphosphate: step 1/1.</text>
</comment>
<dbReference type="AlphaFoldDB" id="A0A8S0TDM5"/>
<keyword evidence="2" id="KW-0004">4Fe-4S</keyword>
<dbReference type="GO" id="GO:0051745">
    <property type="term" value="F:4-hydroxy-3-methylbut-2-enyl diphosphate reductase activity"/>
    <property type="evidence" value="ECO:0007669"/>
    <property type="project" value="UniProtKB-EC"/>
</dbReference>
<evidence type="ECO:0000256" key="10">
    <source>
        <dbReference type="ARBA" id="ARBA00047177"/>
    </source>
</evidence>
<dbReference type="EC" id="1.17.7.4" evidence="10"/>
<protein>
    <recommendedName>
        <fullName evidence="10">4-hydroxy-3-methylbut-2-enyl diphosphate reductase</fullName>
        <ecNumber evidence="10">1.17.7.4</ecNumber>
    </recommendedName>
</protein>
<dbReference type="Gramene" id="OE9A024714T1">
    <property type="protein sequence ID" value="OE9A024714C1"/>
    <property type="gene ID" value="OE9A024714"/>
</dbReference>
<evidence type="ECO:0000256" key="1">
    <source>
        <dbReference type="ARBA" id="ARBA00001966"/>
    </source>
</evidence>